<feature type="compositionally biased region" description="Basic and acidic residues" evidence="1">
    <location>
        <begin position="92"/>
        <end position="102"/>
    </location>
</feature>
<proteinExistence type="predicted"/>
<dbReference type="InParanoid" id="A0A1E1LLB6"/>
<evidence type="ECO:0000313" key="2">
    <source>
        <dbReference type="EMBL" id="CZT11295.1"/>
    </source>
</evidence>
<protein>
    <submittedName>
        <fullName evidence="2">Uncharacterized protein</fullName>
    </submittedName>
</protein>
<feature type="region of interest" description="Disordered" evidence="1">
    <location>
        <begin position="77"/>
        <end position="102"/>
    </location>
</feature>
<organism evidence="2 3">
    <name type="scientific">Rhynchosporium graminicola</name>
    <dbReference type="NCBI Taxonomy" id="2792576"/>
    <lineage>
        <taxon>Eukaryota</taxon>
        <taxon>Fungi</taxon>
        <taxon>Dikarya</taxon>
        <taxon>Ascomycota</taxon>
        <taxon>Pezizomycotina</taxon>
        <taxon>Leotiomycetes</taxon>
        <taxon>Helotiales</taxon>
        <taxon>Ploettnerulaceae</taxon>
        <taxon>Rhynchosporium</taxon>
    </lineage>
</organism>
<name>A0A1E1LLB6_9HELO</name>
<comment type="caution">
    <text evidence="2">The sequence shown here is derived from an EMBL/GenBank/DDBJ whole genome shotgun (WGS) entry which is preliminary data.</text>
</comment>
<gene>
    <name evidence="2" type="ORF">RCO7_09965</name>
</gene>
<dbReference type="AlphaFoldDB" id="A0A1E1LLB6"/>
<reference evidence="3" key="1">
    <citation type="submission" date="2016-03" db="EMBL/GenBank/DDBJ databases">
        <authorList>
            <person name="Ploux O."/>
        </authorList>
    </citation>
    <scope>NUCLEOTIDE SEQUENCE [LARGE SCALE GENOMIC DNA]</scope>
    <source>
        <strain evidence="3">UK7</strain>
    </source>
</reference>
<dbReference type="Proteomes" id="UP000178129">
    <property type="component" value="Unassembled WGS sequence"/>
</dbReference>
<accession>A0A1E1LLB6</accession>
<keyword evidence="3" id="KW-1185">Reference proteome</keyword>
<evidence type="ECO:0000313" key="3">
    <source>
        <dbReference type="Proteomes" id="UP000178129"/>
    </source>
</evidence>
<evidence type="ECO:0000256" key="1">
    <source>
        <dbReference type="SAM" id="MobiDB-lite"/>
    </source>
</evidence>
<dbReference type="EMBL" id="FJUW01000061">
    <property type="protein sequence ID" value="CZT11295.1"/>
    <property type="molecule type" value="Genomic_DNA"/>
</dbReference>
<sequence>MAVLNAIMIGITGIMTIPLPQRLLPSNDAHDYHCYLDTWTGEPQIFDEADQIGGHCPNIALFDANGFRIGFKSGERNGKLKSGKPSTIAVKPYDDGNNKTSE</sequence>